<proteinExistence type="predicted"/>
<feature type="domain" description="DUF2510" evidence="3">
    <location>
        <begin position="31"/>
        <end position="59"/>
    </location>
</feature>
<dbReference type="EMBL" id="WJHE01000150">
    <property type="protein sequence ID" value="MST31826.1"/>
    <property type="molecule type" value="Genomic_DNA"/>
</dbReference>
<feature type="domain" description="DUF4328" evidence="4">
    <location>
        <begin position="153"/>
        <end position="208"/>
    </location>
</feature>
<dbReference type="InterPro" id="IPR025565">
    <property type="entry name" value="DUF4328"/>
</dbReference>
<dbReference type="Proteomes" id="UP000437736">
    <property type="component" value="Unassembled WGS sequence"/>
</dbReference>
<comment type="caution">
    <text evidence="5">The sequence shown here is derived from an EMBL/GenBank/DDBJ whole genome shotgun (WGS) entry which is preliminary data.</text>
</comment>
<evidence type="ECO:0000313" key="6">
    <source>
        <dbReference type="Proteomes" id="UP000437736"/>
    </source>
</evidence>
<keyword evidence="2" id="KW-1133">Transmembrane helix</keyword>
<keyword evidence="6" id="KW-1185">Reference proteome</keyword>
<feature type="transmembrane region" description="Helical" evidence="2">
    <location>
        <begin position="143"/>
        <end position="165"/>
    </location>
</feature>
<evidence type="ECO:0000256" key="1">
    <source>
        <dbReference type="SAM" id="MobiDB-lite"/>
    </source>
</evidence>
<evidence type="ECO:0000313" key="5">
    <source>
        <dbReference type="EMBL" id="MST31826.1"/>
    </source>
</evidence>
<evidence type="ECO:0000259" key="3">
    <source>
        <dbReference type="Pfam" id="PF10708"/>
    </source>
</evidence>
<evidence type="ECO:0000256" key="2">
    <source>
        <dbReference type="SAM" id="Phobius"/>
    </source>
</evidence>
<sequence>MSFRSPPFPAPHSAVRSDAAMAPAARKPPVGWYPDPAGAPEWRWWDGYRWTEYTHANSPGWYPRGMGDRDGVDEPATWQQNEAALFPWARWAVLVTMAVDALGTVEGFADRNVLLRFHRYLQQGLAQAGGPGYLPPLPPHFPAGYRLIQLLGLVVVAGNVIFLLWQYRAARTARALRYRARHGPGWGVGAWFVPVVNLWIPYQSLADCLPPAHPVRRGLVWLPLAYFLGLPAASLAWEVAAFFGVGWAPLLVPAAVSVALAGFVGWRGWRFVTAVHRDHEASVVAQPAGGGGC</sequence>
<reference evidence="5 6" key="1">
    <citation type="submission" date="2019-11" db="EMBL/GenBank/DDBJ databases">
        <title>Acidiferrimicrobium australis gen. nov., sp. nov., an acidophilic and obligately heterotrophic, member of the Actinobacteria that catalyses dissimilatory oxido- reduction of iron isolated from metal-rich acidic water in Chile.</title>
        <authorList>
            <person name="Gonzalez D."/>
            <person name="Huber K."/>
            <person name="Hedrich S."/>
            <person name="Rojas-Villalobos C."/>
            <person name="Quatrini R."/>
            <person name="Dinamarca M.A."/>
            <person name="Schwarz A."/>
            <person name="Canales C."/>
            <person name="Nancucheo I."/>
        </authorList>
    </citation>
    <scope>NUCLEOTIDE SEQUENCE [LARGE SCALE GENOMIC DNA]</scope>
    <source>
        <strain evidence="5 6">USS-CCA1</strain>
    </source>
</reference>
<feature type="compositionally biased region" description="Pro residues" evidence="1">
    <location>
        <begin position="1"/>
        <end position="10"/>
    </location>
</feature>
<feature type="transmembrane region" description="Helical" evidence="2">
    <location>
        <begin position="224"/>
        <end position="243"/>
    </location>
</feature>
<dbReference type="Pfam" id="PF14219">
    <property type="entry name" value="DUF4328"/>
    <property type="match status" value="1"/>
</dbReference>
<keyword evidence="2" id="KW-0812">Transmembrane</keyword>
<dbReference type="InterPro" id="IPR018929">
    <property type="entry name" value="DUF2510"/>
</dbReference>
<feature type="transmembrane region" description="Helical" evidence="2">
    <location>
        <begin position="250"/>
        <end position="269"/>
    </location>
</feature>
<name>A0ABW9QR45_9ACTN</name>
<accession>A0ABW9QR45</accession>
<organism evidence="5 6">
    <name type="scientific">Acidiferrimicrobium australe</name>
    <dbReference type="NCBI Taxonomy" id="2664430"/>
    <lineage>
        <taxon>Bacteria</taxon>
        <taxon>Bacillati</taxon>
        <taxon>Actinomycetota</taxon>
        <taxon>Acidimicrobiia</taxon>
        <taxon>Acidimicrobiales</taxon>
        <taxon>Acidimicrobiaceae</taxon>
        <taxon>Acidiferrimicrobium</taxon>
    </lineage>
</organism>
<protein>
    <submittedName>
        <fullName evidence="5">DUF4328 domain-containing protein</fullName>
    </submittedName>
</protein>
<gene>
    <name evidence="5" type="ORF">GHK86_03675</name>
</gene>
<evidence type="ECO:0000259" key="4">
    <source>
        <dbReference type="Pfam" id="PF14219"/>
    </source>
</evidence>
<feature type="transmembrane region" description="Helical" evidence="2">
    <location>
        <begin position="186"/>
        <end position="204"/>
    </location>
</feature>
<dbReference type="Pfam" id="PF10708">
    <property type="entry name" value="DUF2510"/>
    <property type="match status" value="1"/>
</dbReference>
<feature type="region of interest" description="Disordered" evidence="1">
    <location>
        <begin position="1"/>
        <end position="22"/>
    </location>
</feature>
<keyword evidence="2" id="KW-0472">Membrane</keyword>